<proteinExistence type="predicted"/>
<dbReference type="OrthoDB" id="1733541at2759"/>
<dbReference type="Proteomes" id="UP001153076">
    <property type="component" value="Unassembled WGS sequence"/>
</dbReference>
<accession>A0A9Q1GHX6</accession>
<reference evidence="2" key="1">
    <citation type="submission" date="2022-04" db="EMBL/GenBank/DDBJ databases">
        <title>Carnegiea gigantea Genome sequencing and assembly v2.</title>
        <authorList>
            <person name="Copetti D."/>
            <person name="Sanderson M.J."/>
            <person name="Burquez A."/>
            <person name="Wojciechowski M.F."/>
        </authorList>
    </citation>
    <scope>NUCLEOTIDE SEQUENCE</scope>
    <source>
        <strain evidence="2">SGP5-SGP5p</strain>
        <tissue evidence="2">Aerial part</tissue>
    </source>
</reference>
<organism evidence="2 3">
    <name type="scientific">Carnegiea gigantea</name>
    <dbReference type="NCBI Taxonomy" id="171969"/>
    <lineage>
        <taxon>Eukaryota</taxon>
        <taxon>Viridiplantae</taxon>
        <taxon>Streptophyta</taxon>
        <taxon>Embryophyta</taxon>
        <taxon>Tracheophyta</taxon>
        <taxon>Spermatophyta</taxon>
        <taxon>Magnoliopsida</taxon>
        <taxon>eudicotyledons</taxon>
        <taxon>Gunneridae</taxon>
        <taxon>Pentapetalae</taxon>
        <taxon>Caryophyllales</taxon>
        <taxon>Cactineae</taxon>
        <taxon>Cactaceae</taxon>
        <taxon>Cactoideae</taxon>
        <taxon>Echinocereeae</taxon>
        <taxon>Carnegiea</taxon>
    </lineage>
</organism>
<dbReference type="EMBL" id="JAKOGI010005160">
    <property type="protein sequence ID" value="KAJ8419430.1"/>
    <property type="molecule type" value="Genomic_DNA"/>
</dbReference>
<feature type="region of interest" description="Disordered" evidence="1">
    <location>
        <begin position="1"/>
        <end position="42"/>
    </location>
</feature>
<evidence type="ECO:0000313" key="2">
    <source>
        <dbReference type="EMBL" id="KAJ8419430.1"/>
    </source>
</evidence>
<protein>
    <submittedName>
        <fullName evidence="2">Uncharacterized protein</fullName>
    </submittedName>
</protein>
<keyword evidence="3" id="KW-1185">Reference proteome</keyword>
<sequence length="180" mass="20146">MQKNRRSQVSRPKVGASKHHSHNEKLYKILSGKLSPNSENKNHFPDEEVQVCQVKSHMKEIQQKLTADPANLKLLEAERDAPQSYKLKREHLLGTASPAIGEVDQCITAGPILRTSLADQLIKPVSGDEVKVALWSISGSKSPSRDGFKSKIFNNTWGIHGQILLMQHKTFSDPVRFLNC</sequence>
<evidence type="ECO:0000256" key="1">
    <source>
        <dbReference type="SAM" id="MobiDB-lite"/>
    </source>
</evidence>
<name>A0A9Q1GHX6_9CARY</name>
<gene>
    <name evidence="2" type="ORF">Cgig2_027262</name>
</gene>
<evidence type="ECO:0000313" key="3">
    <source>
        <dbReference type="Proteomes" id="UP001153076"/>
    </source>
</evidence>
<comment type="caution">
    <text evidence="2">The sequence shown here is derived from an EMBL/GenBank/DDBJ whole genome shotgun (WGS) entry which is preliminary data.</text>
</comment>
<dbReference type="AlphaFoldDB" id="A0A9Q1GHX6"/>